<dbReference type="Proteomes" id="UP000501237">
    <property type="component" value="Chromosome"/>
</dbReference>
<feature type="chain" id="PRO_5025455864" description="SH3 domain-containing protein" evidence="1">
    <location>
        <begin position="21"/>
        <end position="259"/>
    </location>
</feature>
<gene>
    <name evidence="2" type="ORF">PtoMrB4_09880</name>
</gene>
<dbReference type="GeneID" id="57396199"/>
<proteinExistence type="predicted"/>
<dbReference type="KEGG" id="poj:PtoMrB4_09880"/>
<evidence type="ECO:0000256" key="1">
    <source>
        <dbReference type="SAM" id="SignalP"/>
    </source>
</evidence>
<accession>A0A679G8D3</accession>
<evidence type="ECO:0000313" key="2">
    <source>
        <dbReference type="EMBL" id="BCA27011.1"/>
    </source>
</evidence>
<evidence type="ECO:0000313" key="3">
    <source>
        <dbReference type="Proteomes" id="UP000501237"/>
    </source>
</evidence>
<name>A0A679G8D3_9GAMM</name>
<dbReference type="RefSeq" id="WP_172432670.1">
    <property type="nucleotide sequence ID" value="NZ_AP022642.1"/>
</dbReference>
<dbReference type="EMBL" id="AP022642">
    <property type="protein sequence ID" value="BCA27011.1"/>
    <property type="molecule type" value="Genomic_DNA"/>
</dbReference>
<keyword evidence="1" id="KW-0732">Signal</keyword>
<protein>
    <recommendedName>
        <fullName evidence="4">SH3 domain-containing protein</fullName>
    </recommendedName>
</protein>
<organism evidence="2 3">
    <name type="scientific">Metapseudomonas otitidis</name>
    <dbReference type="NCBI Taxonomy" id="319939"/>
    <lineage>
        <taxon>Bacteria</taxon>
        <taxon>Pseudomonadati</taxon>
        <taxon>Pseudomonadota</taxon>
        <taxon>Gammaproteobacteria</taxon>
        <taxon>Pseudomonadales</taxon>
        <taxon>Pseudomonadaceae</taxon>
        <taxon>Metapseudomonas</taxon>
    </lineage>
</organism>
<feature type="signal peptide" evidence="1">
    <location>
        <begin position="1"/>
        <end position="20"/>
    </location>
</feature>
<reference evidence="2 3" key="1">
    <citation type="journal article" date="2020" name="Microbiol. Resour. Announc.">
        <title>Complete genome sequence of Pseudomonas otitidis strain MrB4, isolated from Lake Biwa in Japan.</title>
        <authorList>
            <person name="Miyazaki K."/>
            <person name="Hase E."/>
            <person name="Maruya T."/>
        </authorList>
    </citation>
    <scope>NUCLEOTIDE SEQUENCE [LARGE SCALE GENOMIC DNA]</scope>
    <source>
        <strain evidence="2 3">MrB4</strain>
    </source>
</reference>
<evidence type="ECO:0008006" key="4">
    <source>
        <dbReference type="Google" id="ProtNLM"/>
    </source>
</evidence>
<dbReference type="AlphaFoldDB" id="A0A679G8D3"/>
<sequence>MSISKSLLIAVLFFSTTCKAQCNLVNDEKISNPIKISESLYVVFGKAQLPEEGPSEENYQITLSTYNCITKKLIEFDRLHYLANPGRIAGATFINNPSKNGELLFIIQATEISNTATGVNYSSDYYNVRAYRKHNLEFNLENAQTNFFGAGGDIYDEKENTTTYHFPYKDIATIKKIITTRDYFDLVSGKTIKKEILQKTHLHAEPLESKSTNKYLVEGDLIELSDQTSGWCLAGYKNPRHGLIQGWINCQDIKNLFNN</sequence>